<keyword evidence="3" id="KW-0813">Transport</keyword>
<dbReference type="SUPFAM" id="SSF50331">
    <property type="entry name" value="MOP-like"/>
    <property type="match status" value="1"/>
</dbReference>
<evidence type="ECO:0000256" key="3">
    <source>
        <dbReference type="ARBA" id="ARBA00022448"/>
    </source>
</evidence>
<dbReference type="Pfam" id="PF08402">
    <property type="entry name" value="TOBE_2"/>
    <property type="match status" value="1"/>
</dbReference>
<dbReference type="RefSeq" id="WP_085463077.1">
    <property type="nucleotide sequence ID" value="NZ_FXBL01000004.1"/>
</dbReference>
<dbReference type="SUPFAM" id="SSF52540">
    <property type="entry name" value="P-loop containing nucleoside triphosphate hydrolases"/>
    <property type="match status" value="1"/>
</dbReference>
<dbReference type="InterPro" id="IPR050093">
    <property type="entry name" value="ABC_SmlMolc_Importer"/>
</dbReference>
<evidence type="ECO:0000256" key="5">
    <source>
        <dbReference type="ARBA" id="ARBA00022840"/>
    </source>
</evidence>
<gene>
    <name evidence="7" type="ORF">SAMN02982922_0926</name>
</gene>
<dbReference type="InterPro" id="IPR017871">
    <property type="entry name" value="ABC_transporter-like_CS"/>
</dbReference>
<dbReference type="Gene3D" id="3.40.50.300">
    <property type="entry name" value="P-loop containing nucleotide triphosphate hydrolases"/>
    <property type="match status" value="1"/>
</dbReference>
<evidence type="ECO:0000256" key="1">
    <source>
        <dbReference type="ARBA" id="ARBA00004417"/>
    </source>
</evidence>
<evidence type="ECO:0000256" key="4">
    <source>
        <dbReference type="ARBA" id="ARBA00022741"/>
    </source>
</evidence>
<dbReference type="PROSITE" id="PS50893">
    <property type="entry name" value="ABC_TRANSPORTER_2"/>
    <property type="match status" value="1"/>
</dbReference>
<dbReference type="Gene3D" id="2.40.50.100">
    <property type="match status" value="1"/>
</dbReference>
<accession>A0A1X7MYW5</accession>
<evidence type="ECO:0000256" key="2">
    <source>
        <dbReference type="ARBA" id="ARBA00005417"/>
    </source>
</evidence>
<organism evidence="7 8">
    <name type="scientific">Mesorhizobium australicum</name>
    <dbReference type="NCBI Taxonomy" id="536018"/>
    <lineage>
        <taxon>Bacteria</taxon>
        <taxon>Pseudomonadati</taxon>
        <taxon>Pseudomonadota</taxon>
        <taxon>Alphaproteobacteria</taxon>
        <taxon>Hyphomicrobiales</taxon>
        <taxon>Phyllobacteriaceae</taxon>
        <taxon>Mesorhizobium</taxon>
    </lineage>
</organism>
<comment type="subcellular location">
    <subcellularLocation>
        <location evidence="1">Cell inner membrane</location>
        <topology evidence="1">Peripheral membrane protein</topology>
    </subcellularLocation>
</comment>
<dbReference type="InterPro" id="IPR008995">
    <property type="entry name" value="Mo/tungstate-bd_C_term_dom"/>
</dbReference>
<evidence type="ECO:0000313" key="7">
    <source>
        <dbReference type="EMBL" id="SMH29656.1"/>
    </source>
</evidence>
<keyword evidence="4" id="KW-0547">Nucleotide-binding</keyword>
<keyword evidence="8" id="KW-1185">Reference proteome</keyword>
<dbReference type="GO" id="GO:0005524">
    <property type="term" value="F:ATP binding"/>
    <property type="evidence" value="ECO:0007669"/>
    <property type="project" value="UniProtKB-KW"/>
</dbReference>
<dbReference type="AlphaFoldDB" id="A0A1X7MYW5"/>
<dbReference type="InterPro" id="IPR013611">
    <property type="entry name" value="Transp-assoc_OB_typ2"/>
</dbReference>
<dbReference type="GO" id="GO:0140359">
    <property type="term" value="F:ABC-type transporter activity"/>
    <property type="evidence" value="ECO:0007669"/>
    <property type="project" value="UniProtKB-ARBA"/>
</dbReference>
<dbReference type="GO" id="GO:0016887">
    <property type="term" value="F:ATP hydrolysis activity"/>
    <property type="evidence" value="ECO:0007669"/>
    <property type="project" value="InterPro"/>
</dbReference>
<evidence type="ECO:0000259" key="6">
    <source>
        <dbReference type="PROSITE" id="PS50893"/>
    </source>
</evidence>
<dbReference type="GO" id="GO:0043190">
    <property type="term" value="C:ATP-binding cassette (ABC) transporter complex"/>
    <property type="evidence" value="ECO:0007669"/>
    <property type="project" value="InterPro"/>
</dbReference>
<dbReference type="EMBL" id="FXBL01000004">
    <property type="protein sequence ID" value="SMH29656.1"/>
    <property type="molecule type" value="Genomic_DNA"/>
</dbReference>
<proteinExistence type="inferred from homology"/>
<protein>
    <submittedName>
        <fullName evidence="7">Putative spermidine/putrescine transport system ATP-binding protein</fullName>
    </submittedName>
</protein>
<sequence length="352" mass="37968">MTKLAIRALAKRFEAFTAVENVDLETGEGEFVSLLGPSGCGKTTTLRCVAGLEDPTSGTILFDDVDVTHLAPERRSIGMVFQNYALFPHMTVAENVGFGLMMRGIRGAPAASRIASVLDMVQLSNAQDRYPRQMSGGQQQRVALARALVFEPKLLLLDEPLANLDAKLRDEMRFFIRSLQQRVGITTLYVTHDQAEAMAMSDRIVVMFGGRIHQVGGAQDIYHRPTTKEVAGFIGQANLFAADVKGRDGDLLLLRTPFGEFRARSGDPEAALSAGAGSLMVRPEAVRLAPAAAAAGLSATVEEAHFLGNIVDYKLRLADGTPVAAQAIGDLDHTPGTQVSVSFDENRSWLVL</sequence>
<keyword evidence="5 7" id="KW-0067">ATP-binding</keyword>
<dbReference type="InterPro" id="IPR003439">
    <property type="entry name" value="ABC_transporter-like_ATP-bd"/>
</dbReference>
<dbReference type="Proteomes" id="UP000193083">
    <property type="component" value="Unassembled WGS sequence"/>
</dbReference>
<reference evidence="7 8" key="1">
    <citation type="submission" date="2017-04" db="EMBL/GenBank/DDBJ databases">
        <authorList>
            <person name="Afonso C.L."/>
            <person name="Miller P.J."/>
            <person name="Scott M.A."/>
            <person name="Spackman E."/>
            <person name="Goraichik I."/>
            <person name="Dimitrov K.M."/>
            <person name="Suarez D.L."/>
            <person name="Swayne D.E."/>
        </authorList>
    </citation>
    <scope>NUCLEOTIDE SEQUENCE [LARGE SCALE GENOMIC DNA]</scope>
    <source>
        <strain evidence="7 8">B5P</strain>
    </source>
</reference>
<name>A0A1X7MYW5_9HYPH</name>
<dbReference type="PROSITE" id="PS00211">
    <property type="entry name" value="ABC_TRANSPORTER_1"/>
    <property type="match status" value="1"/>
</dbReference>
<comment type="similarity">
    <text evidence="2">Belongs to the ABC transporter superfamily.</text>
</comment>
<dbReference type="InterPro" id="IPR027417">
    <property type="entry name" value="P-loop_NTPase"/>
</dbReference>
<feature type="domain" description="ABC transporter" evidence="6">
    <location>
        <begin position="4"/>
        <end position="234"/>
    </location>
</feature>
<dbReference type="FunFam" id="3.40.50.300:FF:000042">
    <property type="entry name" value="Maltose/maltodextrin ABC transporter, ATP-binding protein"/>
    <property type="match status" value="1"/>
</dbReference>
<dbReference type="PANTHER" id="PTHR42781:SF4">
    <property type="entry name" value="SPERMIDINE_PUTRESCINE IMPORT ATP-BINDING PROTEIN POTA"/>
    <property type="match status" value="1"/>
</dbReference>
<dbReference type="InterPro" id="IPR003593">
    <property type="entry name" value="AAA+_ATPase"/>
</dbReference>
<dbReference type="OrthoDB" id="9802264at2"/>
<dbReference type="PANTHER" id="PTHR42781">
    <property type="entry name" value="SPERMIDINE/PUTRESCINE IMPORT ATP-BINDING PROTEIN POTA"/>
    <property type="match status" value="1"/>
</dbReference>
<evidence type="ECO:0000313" key="8">
    <source>
        <dbReference type="Proteomes" id="UP000193083"/>
    </source>
</evidence>
<dbReference type="Pfam" id="PF00005">
    <property type="entry name" value="ABC_tran"/>
    <property type="match status" value="1"/>
</dbReference>
<dbReference type="SMART" id="SM00382">
    <property type="entry name" value="AAA"/>
    <property type="match status" value="1"/>
</dbReference>